<proteinExistence type="predicted"/>
<dbReference type="EMBL" id="JAIWYP010000001">
    <property type="protein sequence ID" value="KAH3892754.1"/>
    <property type="molecule type" value="Genomic_DNA"/>
</dbReference>
<gene>
    <name evidence="1" type="ORF">DPMN_016882</name>
</gene>
<protein>
    <submittedName>
        <fullName evidence="1">Uncharacterized protein</fullName>
    </submittedName>
</protein>
<sequence>MHQEVYDGNIDLETVGKEDLAEKLRKFYCEATPKPTKKERSPCQSTTEMNTTGTHWTISGAPKTGFLRISAETLIQFEIYKNNRSLKSWTEAELSRPTQHKEILSKEDLEKTATYLQKYDNFQDILREEAWYVIAVHFVTRGMEFHHQLMKNSLDFKVNSYSQYIVFNQEIKQKNHQEGACSTNLTSEKRIFATGKCLCPVKILKLFVGQQLSPKFANKQ</sequence>
<comment type="caution">
    <text evidence="1">The sequence shown here is derived from an EMBL/GenBank/DDBJ whole genome shotgun (WGS) entry which is preliminary data.</text>
</comment>
<reference evidence="1" key="1">
    <citation type="journal article" date="2019" name="bioRxiv">
        <title>The Genome of the Zebra Mussel, Dreissena polymorpha: A Resource for Invasive Species Research.</title>
        <authorList>
            <person name="McCartney M.A."/>
            <person name="Auch B."/>
            <person name="Kono T."/>
            <person name="Mallez S."/>
            <person name="Zhang Y."/>
            <person name="Obille A."/>
            <person name="Becker A."/>
            <person name="Abrahante J.E."/>
            <person name="Garbe J."/>
            <person name="Badalamenti J.P."/>
            <person name="Herman A."/>
            <person name="Mangelson H."/>
            <person name="Liachko I."/>
            <person name="Sullivan S."/>
            <person name="Sone E.D."/>
            <person name="Koren S."/>
            <person name="Silverstein K.A.T."/>
            <person name="Beckman K.B."/>
            <person name="Gohl D.M."/>
        </authorList>
    </citation>
    <scope>NUCLEOTIDE SEQUENCE</scope>
    <source>
        <strain evidence="1">Duluth1</strain>
        <tissue evidence="1">Whole animal</tissue>
    </source>
</reference>
<organism evidence="1 2">
    <name type="scientific">Dreissena polymorpha</name>
    <name type="common">Zebra mussel</name>
    <name type="synonym">Mytilus polymorpha</name>
    <dbReference type="NCBI Taxonomy" id="45954"/>
    <lineage>
        <taxon>Eukaryota</taxon>
        <taxon>Metazoa</taxon>
        <taxon>Spiralia</taxon>
        <taxon>Lophotrochozoa</taxon>
        <taxon>Mollusca</taxon>
        <taxon>Bivalvia</taxon>
        <taxon>Autobranchia</taxon>
        <taxon>Heteroconchia</taxon>
        <taxon>Euheterodonta</taxon>
        <taxon>Imparidentia</taxon>
        <taxon>Neoheterodontei</taxon>
        <taxon>Myida</taxon>
        <taxon>Dreissenoidea</taxon>
        <taxon>Dreissenidae</taxon>
        <taxon>Dreissena</taxon>
    </lineage>
</organism>
<evidence type="ECO:0000313" key="1">
    <source>
        <dbReference type="EMBL" id="KAH3892754.1"/>
    </source>
</evidence>
<accession>A0A9D4S4Y4</accession>
<name>A0A9D4S4Y4_DREPO</name>
<keyword evidence="2" id="KW-1185">Reference proteome</keyword>
<reference evidence="1" key="2">
    <citation type="submission" date="2020-11" db="EMBL/GenBank/DDBJ databases">
        <authorList>
            <person name="McCartney M.A."/>
            <person name="Auch B."/>
            <person name="Kono T."/>
            <person name="Mallez S."/>
            <person name="Becker A."/>
            <person name="Gohl D.M."/>
            <person name="Silverstein K.A.T."/>
            <person name="Koren S."/>
            <person name="Bechman K.B."/>
            <person name="Herman A."/>
            <person name="Abrahante J.E."/>
            <person name="Garbe J."/>
        </authorList>
    </citation>
    <scope>NUCLEOTIDE SEQUENCE</scope>
    <source>
        <strain evidence="1">Duluth1</strain>
        <tissue evidence="1">Whole animal</tissue>
    </source>
</reference>
<dbReference type="Proteomes" id="UP000828390">
    <property type="component" value="Unassembled WGS sequence"/>
</dbReference>
<dbReference type="AlphaFoldDB" id="A0A9D4S4Y4"/>
<evidence type="ECO:0000313" key="2">
    <source>
        <dbReference type="Proteomes" id="UP000828390"/>
    </source>
</evidence>